<dbReference type="RefSeq" id="WP_061776581.1">
    <property type="nucleotide sequence ID" value="NZ_AYZH01000011.1"/>
</dbReference>
<dbReference type="SUPFAM" id="SSF53474">
    <property type="entry name" value="alpha/beta-Hydrolases"/>
    <property type="match status" value="1"/>
</dbReference>
<evidence type="ECO:0000313" key="1">
    <source>
        <dbReference type="EMBL" id="KRN02026.1"/>
    </source>
</evidence>
<dbReference type="Gene3D" id="3.40.50.1820">
    <property type="entry name" value="alpha/beta hydrolase"/>
    <property type="match status" value="1"/>
</dbReference>
<dbReference type="InterPro" id="IPR010315">
    <property type="entry name" value="DUF915_hydro-like"/>
</dbReference>
<name>A0A0R2DP95_9LACO</name>
<dbReference type="AlphaFoldDB" id="A0A0R2DP95"/>
<dbReference type="PATRIC" id="fig|1423803.3.peg.324"/>
<dbReference type="Proteomes" id="UP000051589">
    <property type="component" value="Unassembled WGS sequence"/>
</dbReference>
<dbReference type="InterPro" id="IPR029058">
    <property type="entry name" value="AB_hydrolase_fold"/>
</dbReference>
<protein>
    <submittedName>
        <fullName evidence="1">Alpha beta hydrolase</fullName>
    </submittedName>
</protein>
<sequence length="273" mass="30771">MNRTQYWRVGLFAGSWLVWLSRRHRGNRPVALGERRADCHYAARPTLLIPGWGGQAGTYRGFIRWSTRQHLAHPALVVHVDHLGHRHWHGVWDGQATNPLVQVLFDHAWTRTYEPQIRWLTGVLSDLSRRYGVTSFNAIAHSWGGSALIHSVFAARSADHLPRLHQLLLLGAPVDESPRNAPPDAAFRRLATLKADLDHLRGGRVLNVYGTLGGRPTDGAVPVSQITPLRRVVARSPLAYREHEVVGIGHSRLHSARQMWGLMSQWLWLSTSD</sequence>
<organism evidence="1 2">
    <name type="scientific">Levilactobacillus senmaizukei DSM 21775 = NBRC 103853</name>
    <dbReference type="NCBI Taxonomy" id="1423803"/>
    <lineage>
        <taxon>Bacteria</taxon>
        <taxon>Bacillati</taxon>
        <taxon>Bacillota</taxon>
        <taxon>Bacilli</taxon>
        <taxon>Lactobacillales</taxon>
        <taxon>Lactobacillaceae</taxon>
        <taxon>Levilactobacillus</taxon>
    </lineage>
</organism>
<proteinExistence type="predicted"/>
<accession>A0A0R2DP95</accession>
<keyword evidence="2" id="KW-1185">Reference proteome</keyword>
<dbReference type="EMBL" id="AYZH01000011">
    <property type="protein sequence ID" value="KRN02026.1"/>
    <property type="molecule type" value="Genomic_DNA"/>
</dbReference>
<dbReference type="Pfam" id="PF06028">
    <property type="entry name" value="DUF915"/>
    <property type="match status" value="1"/>
</dbReference>
<comment type="caution">
    <text evidence="1">The sequence shown here is derived from an EMBL/GenBank/DDBJ whole genome shotgun (WGS) entry which is preliminary data.</text>
</comment>
<gene>
    <name evidence="1" type="ORF">FD13_GL000329</name>
</gene>
<dbReference type="OrthoDB" id="2301165at2"/>
<dbReference type="STRING" id="1423803.FD13_GL000329"/>
<evidence type="ECO:0000313" key="2">
    <source>
        <dbReference type="Proteomes" id="UP000051589"/>
    </source>
</evidence>
<dbReference type="GO" id="GO:0016787">
    <property type="term" value="F:hydrolase activity"/>
    <property type="evidence" value="ECO:0007669"/>
    <property type="project" value="UniProtKB-KW"/>
</dbReference>
<keyword evidence="1" id="KW-0378">Hydrolase</keyword>
<reference evidence="1 2" key="1">
    <citation type="journal article" date="2015" name="Genome Announc.">
        <title>Expanding the biotechnology potential of lactobacilli through comparative genomics of 213 strains and associated genera.</title>
        <authorList>
            <person name="Sun Z."/>
            <person name="Harris H.M."/>
            <person name="McCann A."/>
            <person name="Guo C."/>
            <person name="Argimon S."/>
            <person name="Zhang W."/>
            <person name="Yang X."/>
            <person name="Jeffery I.B."/>
            <person name="Cooney J.C."/>
            <person name="Kagawa T.F."/>
            <person name="Liu W."/>
            <person name="Song Y."/>
            <person name="Salvetti E."/>
            <person name="Wrobel A."/>
            <person name="Rasinkangas P."/>
            <person name="Parkhill J."/>
            <person name="Rea M.C."/>
            <person name="O'Sullivan O."/>
            <person name="Ritari J."/>
            <person name="Douillard F.P."/>
            <person name="Paul Ross R."/>
            <person name="Yang R."/>
            <person name="Briner A.E."/>
            <person name="Felis G.E."/>
            <person name="de Vos W.M."/>
            <person name="Barrangou R."/>
            <person name="Klaenhammer T.R."/>
            <person name="Caufield P.W."/>
            <person name="Cui Y."/>
            <person name="Zhang H."/>
            <person name="O'Toole P.W."/>
        </authorList>
    </citation>
    <scope>NUCLEOTIDE SEQUENCE [LARGE SCALE GENOMIC DNA]</scope>
    <source>
        <strain evidence="1 2">DSM 21775</strain>
    </source>
</reference>